<evidence type="ECO:0000256" key="4">
    <source>
        <dbReference type="ARBA" id="ARBA00022840"/>
    </source>
</evidence>
<dbReference type="PROSITE" id="PS00211">
    <property type="entry name" value="ABC_TRANSPORTER_1"/>
    <property type="match status" value="1"/>
</dbReference>
<dbReference type="GO" id="GO:0016887">
    <property type="term" value="F:ATP hydrolysis activity"/>
    <property type="evidence" value="ECO:0007669"/>
    <property type="project" value="InterPro"/>
</dbReference>
<accession>A0A1U9KEG2</accession>
<dbReference type="GO" id="GO:0015220">
    <property type="term" value="F:choline transmembrane transporter activity"/>
    <property type="evidence" value="ECO:0007669"/>
    <property type="project" value="InterPro"/>
</dbReference>
<evidence type="ECO:0000313" key="11">
    <source>
        <dbReference type="Proteomes" id="UP000188937"/>
    </source>
</evidence>
<comment type="catalytic activity">
    <reaction evidence="5">
        <text>a quaternary ammonium(out) + ATP + H2O = a quaternary ammonium(in) + ADP + phosphate + H(+)</text>
        <dbReference type="Rhea" id="RHEA:11036"/>
        <dbReference type="ChEBI" id="CHEBI:15377"/>
        <dbReference type="ChEBI" id="CHEBI:15378"/>
        <dbReference type="ChEBI" id="CHEBI:30616"/>
        <dbReference type="ChEBI" id="CHEBI:35267"/>
        <dbReference type="ChEBI" id="CHEBI:43474"/>
        <dbReference type="ChEBI" id="CHEBI:456216"/>
        <dbReference type="EC" id="7.6.2.9"/>
    </reaction>
    <physiologicalReaction direction="left-to-right" evidence="5">
        <dbReference type="Rhea" id="RHEA:11037"/>
    </physiologicalReaction>
</comment>
<dbReference type="PROSITE" id="PS50893">
    <property type="entry name" value="ABC_TRANSPORTER_2"/>
    <property type="match status" value="1"/>
</dbReference>
<dbReference type="AlphaFoldDB" id="A0A1U9KEG2"/>
<dbReference type="EMBL" id="CP014692">
    <property type="protein sequence ID" value="AQS84172.1"/>
    <property type="molecule type" value="Genomic_DNA"/>
</dbReference>
<dbReference type="InterPro" id="IPR003439">
    <property type="entry name" value="ABC_transporter-like_ATP-bd"/>
</dbReference>
<evidence type="ECO:0000256" key="1">
    <source>
        <dbReference type="ARBA" id="ARBA00005417"/>
    </source>
</evidence>
<gene>
    <name evidence="10" type="ORF">A0U92_04610</name>
</gene>
<proteinExistence type="inferred from homology"/>
<dbReference type="InterPro" id="IPR017871">
    <property type="entry name" value="ABC_transporter-like_CS"/>
</dbReference>
<dbReference type="InterPro" id="IPR027417">
    <property type="entry name" value="P-loop_NTPase"/>
</dbReference>
<keyword evidence="11" id="KW-1185">Reference proteome</keyword>
<evidence type="ECO:0000256" key="2">
    <source>
        <dbReference type="ARBA" id="ARBA00022448"/>
    </source>
</evidence>
<dbReference type="InterPro" id="IPR051921">
    <property type="entry name" value="ABC_osmolyte_uptake_ATP-bind"/>
</dbReference>
<evidence type="ECO:0000256" key="3">
    <source>
        <dbReference type="ARBA" id="ARBA00022741"/>
    </source>
</evidence>
<sequence length="412" mass="45109">MEAVRTESEGKTAALSFRDVDILFHRTNSSSAIAQAVKRLDEGGTREEIAAELGVTVGVANASLEIRRGEISVLMGLSGSGKSTLLRAANRLNKVTRGSVEIGNGTAFVDIASCDDETLRDMRRTRVTMVFQQFGLLPWRTVRENVSFGLELRGFTPNARRQIAEEKLELVGLTRWANSYVSELSGGMQQRVGLARAFATDADILLMDEPFSALDPLIRRKLQDELLDLQTRLKKTIVFVSHDIDEALRIGSNIAIMREGRIIQAGPPQEIISSPVDDYVRDFVRHMNPLPLLNAASVMRLLDVCPRWDNNTIQLDTAGYYGFNPVTATVWDKAGAEIALEFHESDDISELQVISGCVYCVPVTVSLNTVALLRQKSGMPVLISGDGQIVGLCDDADMIGAITGVSRASKIN</sequence>
<dbReference type="FunFam" id="3.40.50.300:FF:000201">
    <property type="entry name" value="Glycine betaine/L-proline ABC transporter ATP-binding protein"/>
    <property type="match status" value="1"/>
</dbReference>
<dbReference type="GO" id="GO:0005524">
    <property type="term" value="F:ATP binding"/>
    <property type="evidence" value="ECO:0007669"/>
    <property type="project" value="UniProtKB-KW"/>
</dbReference>
<dbReference type="STRING" id="435.A0U92_04610"/>
<dbReference type="Proteomes" id="UP000188937">
    <property type="component" value="Chromosome"/>
</dbReference>
<name>A0A1U9KEG2_ACEAC</name>
<evidence type="ECO:0000256" key="8">
    <source>
        <dbReference type="ARBA" id="ARBA00068787"/>
    </source>
</evidence>
<dbReference type="OrthoDB" id="9802264at2"/>
<dbReference type="Gene3D" id="3.40.50.300">
    <property type="entry name" value="P-loop containing nucleotide triphosphate hydrolases"/>
    <property type="match status" value="1"/>
</dbReference>
<dbReference type="GO" id="GO:0006970">
    <property type="term" value="P:response to osmotic stress"/>
    <property type="evidence" value="ECO:0007669"/>
    <property type="project" value="UniProtKB-ARBA"/>
</dbReference>
<dbReference type="Pfam" id="PF00005">
    <property type="entry name" value="ABC_tran"/>
    <property type="match status" value="1"/>
</dbReference>
<dbReference type="RefSeq" id="WP_077812214.1">
    <property type="nucleotide sequence ID" value="NZ_CP014692.1"/>
</dbReference>
<organism evidence="10 11">
    <name type="scientific">Acetobacter aceti</name>
    <dbReference type="NCBI Taxonomy" id="435"/>
    <lineage>
        <taxon>Bacteria</taxon>
        <taxon>Pseudomonadati</taxon>
        <taxon>Pseudomonadota</taxon>
        <taxon>Alphaproteobacteria</taxon>
        <taxon>Acetobacterales</taxon>
        <taxon>Acetobacteraceae</taxon>
        <taxon>Acetobacter</taxon>
        <taxon>Acetobacter subgen. Acetobacter</taxon>
    </lineage>
</organism>
<dbReference type="eggNOG" id="COG4175">
    <property type="taxonomic scope" value="Bacteria"/>
</dbReference>
<keyword evidence="3" id="KW-0547">Nucleotide-binding</keyword>
<keyword evidence="4 10" id="KW-0067">ATP-binding</keyword>
<dbReference type="SUPFAM" id="SSF52540">
    <property type="entry name" value="P-loop containing nucleoside triphosphate hydrolases"/>
    <property type="match status" value="1"/>
</dbReference>
<dbReference type="SMART" id="SM00382">
    <property type="entry name" value="AAA"/>
    <property type="match status" value="1"/>
</dbReference>
<protein>
    <recommendedName>
        <fullName evidence="8">Trimethylamine N-oxide transport system ATP-binding protein TmoW</fullName>
        <ecNumber evidence="7">7.6.2.9</ecNumber>
    </recommendedName>
</protein>
<dbReference type="GO" id="GO:0055052">
    <property type="term" value="C:ATP-binding cassette (ABC) transporter complex, substrate-binding subunit-containing"/>
    <property type="evidence" value="ECO:0007669"/>
    <property type="project" value="InterPro"/>
</dbReference>
<keyword evidence="2" id="KW-0813">Transport</keyword>
<feature type="domain" description="ABC transporter" evidence="9">
    <location>
        <begin position="37"/>
        <end position="284"/>
    </location>
</feature>
<comment type="subunit">
    <text evidence="6">The complex is probably composed of two ATP-binding proteins (TmoW), two transmembrane proteins (TmoV) and a solute-binding protein (TmoX).</text>
</comment>
<comment type="similarity">
    <text evidence="1">Belongs to the ABC transporter superfamily.</text>
</comment>
<evidence type="ECO:0000256" key="7">
    <source>
        <dbReference type="ARBA" id="ARBA00066388"/>
    </source>
</evidence>
<reference evidence="10 11" key="1">
    <citation type="submission" date="2016-03" db="EMBL/GenBank/DDBJ databases">
        <title>Acetic acid bacteria sequencing.</title>
        <authorList>
            <person name="Brandt J."/>
            <person name="Jakob F."/>
            <person name="Vogel R.F."/>
        </authorList>
    </citation>
    <scope>NUCLEOTIDE SEQUENCE [LARGE SCALE GENOMIC DNA]</scope>
    <source>
        <strain evidence="10 11">TMW2.1153</strain>
    </source>
</reference>
<dbReference type="NCBIfam" id="TIGR03415">
    <property type="entry name" value="ABC_choXWV_ATP"/>
    <property type="match status" value="1"/>
</dbReference>
<dbReference type="KEGG" id="aace:A0U92_04610"/>
<dbReference type="EC" id="7.6.2.9" evidence="7"/>
<evidence type="ECO:0000259" key="9">
    <source>
        <dbReference type="PROSITE" id="PS50893"/>
    </source>
</evidence>
<dbReference type="PANTHER" id="PTHR43869">
    <property type="entry name" value="GLYCINE BETAINE/PROLINE BETAINE TRANSPORT SYSTEM ATP-BINDING PROTEIN PROV"/>
    <property type="match status" value="1"/>
</dbReference>
<evidence type="ECO:0000256" key="6">
    <source>
        <dbReference type="ARBA" id="ARBA00061968"/>
    </source>
</evidence>
<dbReference type="PANTHER" id="PTHR43869:SF1">
    <property type="entry name" value="GLYCINE BETAINE_PROLINE BETAINE TRANSPORT SYSTEM ATP-BINDING PROTEIN PROV"/>
    <property type="match status" value="1"/>
</dbReference>
<dbReference type="InterPro" id="IPR022473">
    <property type="entry name" value="ABC_trnsptr_Choline_ATP-bd"/>
</dbReference>
<dbReference type="InterPro" id="IPR003593">
    <property type="entry name" value="AAA+_ATPase"/>
</dbReference>
<evidence type="ECO:0000256" key="5">
    <source>
        <dbReference type="ARBA" id="ARBA00051811"/>
    </source>
</evidence>
<dbReference type="GO" id="GO:0015418">
    <property type="term" value="F:ABC-type quaternary ammonium compound transporting activity"/>
    <property type="evidence" value="ECO:0007669"/>
    <property type="project" value="UniProtKB-EC"/>
</dbReference>
<evidence type="ECO:0000313" key="10">
    <source>
        <dbReference type="EMBL" id="AQS84172.1"/>
    </source>
</evidence>